<dbReference type="SUPFAM" id="SSF47336">
    <property type="entry name" value="ACP-like"/>
    <property type="match status" value="1"/>
</dbReference>
<keyword evidence="3" id="KW-1185">Reference proteome</keyword>
<evidence type="ECO:0000259" key="1">
    <source>
        <dbReference type="Pfam" id="PF00550"/>
    </source>
</evidence>
<dbReference type="EMBL" id="QXHD01000003">
    <property type="protein sequence ID" value="NEZ54399.1"/>
    <property type="molecule type" value="Genomic_DNA"/>
</dbReference>
<dbReference type="Proteomes" id="UP000481033">
    <property type="component" value="Unassembled WGS sequence"/>
</dbReference>
<comment type="caution">
    <text evidence="2">The sequence shown here is derived from an EMBL/GenBank/DDBJ whole genome shotgun (WGS) entry which is preliminary data.</text>
</comment>
<feature type="domain" description="Carrier" evidence="1">
    <location>
        <begin position="14"/>
        <end position="72"/>
    </location>
</feature>
<dbReference type="Gene3D" id="1.10.1200.10">
    <property type="entry name" value="ACP-like"/>
    <property type="match status" value="1"/>
</dbReference>
<evidence type="ECO:0000313" key="3">
    <source>
        <dbReference type="Proteomes" id="UP000481033"/>
    </source>
</evidence>
<dbReference type="RefSeq" id="WP_163659383.1">
    <property type="nucleotide sequence ID" value="NZ_QXHD01000003.1"/>
</dbReference>
<name>A0A6M0RDP3_9CYAN</name>
<evidence type="ECO:0000313" key="2">
    <source>
        <dbReference type="EMBL" id="NEZ54399.1"/>
    </source>
</evidence>
<dbReference type="Pfam" id="PF00550">
    <property type="entry name" value="PP-binding"/>
    <property type="match status" value="1"/>
</dbReference>
<reference evidence="2 3" key="1">
    <citation type="journal article" date="2020" name="Microb. Ecol.">
        <title>Ecogenomics of the Marine Benthic Filamentous Cyanobacterium Adonisia.</title>
        <authorList>
            <person name="Walter J.M."/>
            <person name="Coutinho F.H."/>
            <person name="Leomil L."/>
            <person name="Hargreaves P.I."/>
            <person name="Campeao M.E."/>
            <person name="Vieira V.V."/>
            <person name="Silva B.S."/>
            <person name="Fistarol G.O."/>
            <person name="Salomon P.S."/>
            <person name="Sawabe T."/>
            <person name="Mino S."/>
            <person name="Hosokawa M."/>
            <person name="Miyashita H."/>
            <person name="Maruyama F."/>
            <person name="van Verk M.C."/>
            <person name="Dutilh B.E."/>
            <person name="Thompson C.C."/>
            <person name="Thompson F.L."/>
        </authorList>
    </citation>
    <scope>NUCLEOTIDE SEQUENCE [LARGE SCALE GENOMIC DNA]</scope>
    <source>
        <strain evidence="2 3">CCMR0081</strain>
    </source>
</reference>
<proteinExistence type="predicted"/>
<gene>
    <name evidence="2" type="ORF">DXZ20_01530</name>
</gene>
<dbReference type="InterPro" id="IPR036736">
    <property type="entry name" value="ACP-like_sf"/>
</dbReference>
<dbReference type="InterPro" id="IPR009081">
    <property type="entry name" value="PP-bd_ACP"/>
</dbReference>
<accession>A0A6M0RDP3</accession>
<dbReference type="AlphaFoldDB" id="A0A6M0RDP3"/>
<organism evidence="2 3">
    <name type="scientific">Adonisia turfae CCMR0081</name>
    <dbReference type="NCBI Taxonomy" id="2292702"/>
    <lineage>
        <taxon>Bacteria</taxon>
        <taxon>Bacillati</taxon>
        <taxon>Cyanobacteriota</taxon>
        <taxon>Adonisia</taxon>
        <taxon>Adonisia turfae</taxon>
    </lineage>
</organism>
<sequence>MSTQQTINSLMEILGELGIPPDKMKPSSLIYKDLQLDSTEVVEFSLALKRHFGVGVKLETRQDKTLEEVSTLVDLAKAQDAG</sequence>
<protein>
    <submittedName>
        <fullName evidence="2">Acyl carrier protein</fullName>
    </submittedName>
</protein>